<comment type="caution">
    <text evidence="2">The sequence shown here is derived from an EMBL/GenBank/DDBJ whole genome shotgun (WGS) entry which is preliminary data.</text>
</comment>
<dbReference type="InterPro" id="IPR008160">
    <property type="entry name" value="Collagen"/>
</dbReference>
<dbReference type="RefSeq" id="WP_281461748.1">
    <property type="nucleotide sequence ID" value="NZ_JASBAN010000001.1"/>
</dbReference>
<proteinExistence type="predicted"/>
<dbReference type="InterPro" id="IPR056928">
    <property type="entry name" value="Gp77-like"/>
</dbReference>
<name>A0ABT6Q5A2_9PROT</name>
<feature type="compositionally biased region" description="Low complexity" evidence="1">
    <location>
        <begin position="369"/>
        <end position="381"/>
    </location>
</feature>
<dbReference type="Gene3D" id="1.20.5.320">
    <property type="entry name" value="6-Phosphogluconate Dehydrogenase, domain 3"/>
    <property type="match status" value="2"/>
</dbReference>
<dbReference type="InterPro" id="IPR050149">
    <property type="entry name" value="Collagen_superfamily"/>
</dbReference>
<feature type="region of interest" description="Disordered" evidence="1">
    <location>
        <begin position="181"/>
        <end position="202"/>
    </location>
</feature>
<dbReference type="Pfam" id="PF23148">
    <property type="entry name" value="Gp77"/>
    <property type="match status" value="1"/>
</dbReference>
<evidence type="ECO:0000313" key="3">
    <source>
        <dbReference type="Proteomes" id="UP001431775"/>
    </source>
</evidence>
<dbReference type="EMBL" id="JASBAN010000001">
    <property type="protein sequence ID" value="MDI2112075.1"/>
    <property type="molecule type" value="Genomic_DNA"/>
</dbReference>
<dbReference type="PANTHER" id="PTHR24023:SF1082">
    <property type="entry name" value="COLLAGEN TRIPLE HELIX REPEAT"/>
    <property type="match status" value="1"/>
</dbReference>
<dbReference type="Proteomes" id="UP001431775">
    <property type="component" value="Unassembled WGS sequence"/>
</dbReference>
<accession>A0ABT6Q5A2</accession>
<gene>
    <name evidence="2" type="ORF">QJV33_02025</name>
</gene>
<keyword evidence="3" id="KW-1185">Reference proteome</keyword>
<feature type="region of interest" description="Disordered" evidence="1">
    <location>
        <begin position="437"/>
        <end position="469"/>
    </location>
</feature>
<sequence length="1264" mass="136926">MTCNNLNKIQSGKIVILPAGCLGQTEIDLQCKSPSESVFYQFSMANRMASTDRITCVTASPSSSDDTIVVDQITISGQTFKVRISGGVLNTKVGIRFTVTTALTEVLNFVVTLPISPSGVIGEGENGAYVIGNDGPQGEQGKAASITIGKVIASEAGSQPSVVNTGTQYDAVFDFTLPRGEQGPQGEQGIQGIQGDKGEQGIQGIQGEAGTHILTSNRDPVNDDAGKNLLWLNTATGDLFETVPVSDTLYSWDKIGNLKGEDGSVIYTGTSDPVYNAIYKTSDLYFNTTSSDLFSFNKTQWVKLSNLKGDQGKRGSLWFFGSEAPVISSHFKELDSYLNTKTFDFFVFNGTNWQPSGNIKGAQGERGEQGAQGEQGIQGIQGDKGERGSLWISAEGVPASSKNYKEFDCYFDELTYDIYVNNGSEWQLVGNIKGAQGERGEQGAQGEQGIQGIQGDKGEQGIQGIQGLPGENGKAATVQIGDVKNGAVASVVNRGTENAALLDFILPKGDKGDAGSRWYAGTQEPNASTGVQDERGAPRPGDMYLQLAAQDHKAKTYIKLENGEWSEPLGMVAGPEGKPASIAVNSVTTGEPGTDVIIENVGTQSDVLLNFTIPRGDKGQAATLSIGTVTTGNPETEARVTNVGDETNAVLDITIPRGQKGSDGINPTLSIGTVTTLEPDQQATAEIIQGENGANTLNLALVKGEQGKTGDAGKDGENYINDGTVDLNVKSILSDSGKIKSDGEGNLDITSGDYKTSFSNSDGIKLYQEGENQESSISINESGSVSLNMTNKDPNNIGNSSITLTKDGIDIYSVSSVNFRSNIKIAKYNNYLTDENLTGQFTRTYRDQTQTFGFVNFNKFRIYGRYANNKWAPYTTEDPYKGVDIFFYPSDDASNTQDGSMSIALKLGGYIDAYGDEKEIALIANDKFIGHDITGFNGYNANLNPVDPWYISSRLFRFLPKKLSEIRMVTSNIKTISNKFMAGTIALATNYFTQSDDDEKQDGFITPVIWDESTDDVSKARPLGVPYIPSDKKDTITDTSKIPVGTQSFDINNKTPIWWDGTSWVGKDIPVVINANSLTFEKDVVNAAPNGDVSKLTNVIINLTFDNPKHTSMAFFENFRMEYTAKTIIRVITKKPIPNADILGYFLSPYIDDNVEERTSSKITVVNGDTVELDYYKPGIFWVKVSSVTGVYSMQNYYNGVITYFDVNSNSKRYIQTVITKSDYISNGLIYNTPKGLQVFDDINNKPVWWDGAKWVDAMGNVLN</sequence>
<organism evidence="2 3">
    <name type="scientific">Commensalibacter nepenthis</name>
    <dbReference type="NCBI Taxonomy" id="3043872"/>
    <lineage>
        <taxon>Bacteria</taxon>
        <taxon>Pseudomonadati</taxon>
        <taxon>Pseudomonadota</taxon>
        <taxon>Alphaproteobacteria</taxon>
        <taxon>Acetobacterales</taxon>
        <taxon>Acetobacteraceae</taxon>
    </lineage>
</organism>
<reference evidence="2" key="1">
    <citation type="submission" date="2023-05" db="EMBL/GenBank/DDBJ databases">
        <title>Whole genome sequence of Commensalibacter sp.</title>
        <authorList>
            <person name="Charoenyingcharoen P."/>
            <person name="Yukphan P."/>
        </authorList>
    </citation>
    <scope>NUCLEOTIDE SEQUENCE</scope>
    <source>
        <strain evidence="2">TBRC 10068</strain>
    </source>
</reference>
<evidence type="ECO:0000313" key="2">
    <source>
        <dbReference type="EMBL" id="MDI2112075.1"/>
    </source>
</evidence>
<dbReference type="Pfam" id="PF01391">
    <property type="entry name" value="Collagen"/>
    <property type="match status" value="1"/>
</dbReference>
<feature type="compositionally biased region" description="Low complexity" evidence="1">
    <location>
        <begin position="442"/>
        <end position="466"/>
    </location>
</feature>
<protein>
    <recommendedName>
        <fullName evidence="4">Collagen-like protein</fullName>
    </recommendedName>
</protein>
<evidence type="ECO:0008006" key="4">
    <source>
        <dbReference type="Google" id="ProtNLM"/>
    </source>
</evidence>
<dbReference type="PANTHER" id="PTHR24023">
    <property type="entry name" value="COLLAGEN ALPHA"/>
    <property type="match status" value="1"/>
</dbReference>
<evidence type="ECO:0000256" key="1">
    <source>
        <dbReference type="SAM" id="MobiDB-lite"/>
    </source>
</evidence>
<feature type="region of interest" description="Disordered" evidence="1">
    <location>
        <begin position="360"/>
        <end position="384"/>
    </location>
</feature>